<reference evidence="1 2" key="1">
    <citation type="submission" date="2021-01" db="EMBL/GenBank/DDBJ databases">
        <title>Whole genome shotgun sequence of Planotetraspora phitsanulokensis NBRC 104273.</title>
        <authorList>
            <person name="Komaki H."/>
            <person name="Tamura T."/>
        </authorList>
    </citation>
    <scope>NUCLEOTIDE SEQUENCE [LARGE SCALE GENOMIC DNA]</scope>
    <source>
        <strain evidence="1 2">NBRC 104273</strain>
    </source>
</reference>
<dbReference type="EMBL" id="BOOP01000040">
    <property type="protein sequence ID" value="GII42165.1"/>
    <property type="molecule type" value="Genomic_DNA"/>
</dbReference>
<name>A0A8J3UP32_9ACTN</name>
<accession>A0A8J3UP32</accession>
<protein>
    <submittedName>
        <fullName evidence="1">Uncharacterized protein</fullName>
    </submittedName>
</protein>
<sequence length="99" mass="10392">MRAAVAVVVWRSDAGPVAVRWRCGGGAVAVRWRCGGGAVAGVFRCSAAVTPRWFAPGCWSGAVAETVSGHRPDGRWPLVSCSGGQVARMVARMVTRPVR</sequence>
<organism evidence="1 2">
    <name type="scientific">Planotetraspora phitsanulokensis</name>
    <dbReference type="NCBI Taxonomy" id="575192"/>
    <lineage>
        <taxon>Bacteria</taxon>
        <taxon>Bacillati</taxon>
        <taxon>Actinomycetota</taxon>
        <taxon>Actinomycetes</taxon>
        <taxon>Streptosporangiales</taxon>
        <taxon>Streptosporangiaceae</taxon>
        <taxon>Planotetraspora</taxon>
    </lineage>
</organism>
<gene>
    <name evidence="1" type="ORF">Pph01_71680</name>
</gene>
<dbReference type="AlphaFoldDB" id="A0A8J3UP32"/>
<keyword evidence="2" id="KW-1185">Reference proteome</keyword>
<evidence type="ECO:0000313" key="1">
    <source>
        <dbReference type="EMBL" id="GII42165.1"/>
    </source>
</evidence>
<evidence type="ECO:0000313" key="2">
    <source>
        <dbReference type="Proteomes" id="UP000622547"/>
    </source>
</evidence>
<dbReference type="Proteomes" id="UP000622547">
    <property type="component" value="Unassembled WGS sequence"/>
</dbReference>
<proteinExistence type="predicted"/>
<comment type="caution">
    <text evidence="1">The sequence shown here is derived from an EMBL/GenBank/DDBJ whole genome shotgun (WGS) entry which is preliminary data.</text>
</comment>